<dbReference type="AlphaFoldDB" id="A0A1I0U886"/>
<reference evidence="1 2" key="1">
    <citation type="submission" date="2016-10" db="EMBL/GenBank/DDBJ databases">
        <authorList>
            <person name="de Groot N.N."/>
        </authorList>
    </citation>
    <scope>NUCLEOTIDE SEQUENCE [LARGE SCALE GENOMIC DNA]</scope>
    <source>
        <strain evidence="1 2">DSM 44908</strain>
    </source>
</reference>
<name>A0A1I0U886_9NOCA</name>
<organism evidence="1 2">
    <name type="scientific">Rhodococcoides kroppenstedtii</name>
    <dbReference type="NCBI Taxonomy" id="293050"/>
    <lineage>
        <taxon>Bacteria</taxon>
        <taxon>Bacillati</taxon>
        <taxon>Actinomycetota</taxon>
        <taxon>Actinomycetes</taxon>
        <taxon>Mycobacteriales</taxon>
        <taxon>Nocardiaceae</taxon>
        <taxon>Rhodococcoides</taxon>
    </lineage>
</organism>
<dbReference type="EMBL" id="FOJN01000014">
    <property type="protein sequence ID" value="SFA60037.1"/>
    <property type="molecule type" value="Genomic_DNA"/>
</dbReference>
<gene>
    <name evidence="1" type="ORF">SAMN05444374_114116</name>
</gene>
<feature type="non-terminal residue" evidence="1">
    <location>
        <position position="49"/>
    </location>
</feature>
<sequence>MDAPVSPVTAARAALAEAIADLAALDTRGTGIEDLLALVIDSEHATRTL</sequence>
<accession>A0A1I0U886</accession>
<protein>
    <submittedName>
        <fullName evidence="1">Uncharacterized protein</fullName>
    </submittedName>
</protein>
<evidence type="ECO:0000313" key="1">
    <source>
        <dbReference type="EMBL" id="SFA60037.1"/>
    </source>
</evidence>
<evidence type="ECO:0000313" key="2">
    <source>
        <dbReference type="Proteomes" id="UP000182054"/>
    </source>
</evidence>
<proteinExistence type="predicted"/>
<dbReference type="Proteomes" id="UP000182054">
    <property type="component" value="Unassembled WGS sequence"/>
</dbReference>